<protein>
    <submittedName>
        <fullName evidence="1">Uncharacterized protein</fullName>
    </submittedName>
</protein>
<dbReference type="AlphaFoldDB" id="A0A1Y1KMG4"/>
<sequence length="99" mass="11414">MTKYHSINGDIFTSSGVVGIRLRRYKRPNTPNNLSSSDFDFDMCQGSMAEDNMVHILQSTVEVQVDAFLCLVHSKPWWWSVDDRRDRSSVVDKARRFAS</sequence>
<reference evidence="1" key="1">
    <citation type="journal article" date="2016" name="Sci. Rep.">
        <title>Molecular characterization of firefly nuptial gifts: a multi-omics approach sheds light on postcopulatory sexual selection.</title>
        <authorList>
            <person name="Al-Wathiqui N."/>
            <person name="Fallon T.R."/>
            <person name="South A."/>
            <person name="Weng J.K."/>
            <person name="Lewis S.M."/>
        </authorList>
    </citation>
    <scope>NUCLEOTIDE SEQUENCE</scope>
</reference>
<proteinExistence type="predicted"/>
<organism evidence="1">
    <name type="scientific">Photinus pyralis</name>
    <name type="common">Common eastern firefly</name>
    <name type="synonym">Lampyris pyralis</name>
    <dbReference type="NCBI Taxonomy" id="7054"/>
    <lineage>
        <taxon>Eukaryota</taxon>
        <taxon>Metazoa</taxon>
        <taxon>Ecdysozoa</taxon>
        <taxon>Arthropoda</taxon>
        <taxon>Hexapoda</taxon>
        <taxon>Insecta</taxon>
        <taxon>Pterygota</taxon>
        <taxon>Neoptera</taxon>
        <taxon>Endopterygota</taxon>
        <taxon>Coleoptera</taxon>
        <taxon>Polyphaga</taxon>
        <taxon>Elateriformia</taxon>
        <taxon>Elateroidea</taxon>
        <taxon>Lampyridae</taxon>
        <taxon>Lampyrinae</taxon>
        <taxon>Photinus</taxon>
    </lineage>
</organism>
<accession>A0A1Y1KMG4</accession>
<name>A0A1Y1KMG4_PHOPY</name>
<evidence type="ECO:0000313" key="1">
    <source>
        <dbReference type="EMBL" id="JAV62589.1"/>
    </source>
</evidence>
<dbReference type="EMBL" id="GEZM01078891">
    <property type="protein sequence ID" value="JAV62589.1"/>
    <property type="molecule type" value="Transcribed_RNA"/>
</dbReference>